<evidence type="ECO:0000313" key="2">
    <source>
        <dbReference type="Proteomes" id="UP000322791"/>
    </source>
</evidence>
<keyword evidence="2" id="KW-1185">Reference proteome</keyword>
<dbReference type="AlphaFoldDB" id="A0A5D6UWT3"/>
<comment type="caution">
    <text evidence="1">The sequence shown here is derived from an EMBL/GenBank/DDBJ whole genome shotgun (WGS) entry which is preliminary data.</text>
</comment>
<reference evidence="1 2" key="1">
    <citation type="submission" date="2019-08" db="EMBL/GenBank/DDBJ databases">
        <authorList>
            <person name="Seo M.-J."/>
        </authorList>
    </citation>
    <scope>NUCLEOTIDE SEQUENCE [LARGE SCALE GENOMIC DNA]</scope>
    <source>
        <strain evidence="1 2">KIGAM108</strain>
    </source>
</reference>
<dbReference type="Proteomes" id="UP000322791">
    <property type="component" value="Unassembled WGS sequence"/>
</dbReference>
<sequence>MSSESPLASLRAAAEAVRQQLQVNAFDAAAVQRLSDLIEVQRPAIQPADREGVIMALGCFLGQCMVDTYQGEWAAGPDGSTGVGLAGRLFFNPFFLVSEQLKKGLEQSVSTFFASIPQRLEAPQQRKSWIK</sequence>
<name>A0A5D6UWT3_9BACT</name>
<accession>A0A5D6UWT3</accession>
<dbReference type="EMBL" id="VTHL01000020">
    <property type="protein sequence ID" value="TYZ06879.1"/>
    <property type="molecule type" value="Genomic_DNA"/>
</dbReference>
<proteinExistence type="predicted"/>
<protein>
    <recommendedName>
        <fullName evidence="3">DUF3806 domain-containing protein</fullName>
    </recommendedName>
</protein>
<evidence type="ECO:0008006" key="3">
    <source>
        <dbReference type="Google" id="ProtNLM"/>
    </source>
</evidence>
<evidence type="ECO:0000313" key="1">
    <source>
        <dbReference type="EMBL" id="TYZ06879.1"/>
    </source>
</evidence>
<organism evidence="1 2">
    <name type="scientific">Hymenobacter lutimineralis</name>
    <dbReference type="NCBI Taxonomy" id="2606448"/>
    <lineage>
        <taxon>Bacteria</taxon>
        <taxon>Pseudomonadati</taxon>
        <taxon>Bacteroidota</taxon>
        <taxon>Cytophagia</taxon>
        <taxon>Cytophagales</taxon>
        <taxon>Hymenobacteraceae</taxon>
        <taxon>Hymenobacter</taxon>
    </lineage>
</organism>
<dbReference type="RefSeq" id="WP_149072133.1">
    <property type="nucleotide sequence ID" value="NZ_VTHL01000020.1"/>
</dbReference>
<gene>
    <name evidence="1" type="ORF">FY528_16525</name>
</gene>